<dbReference type="AlphaFoldDB" id="A0A7W6GG47"/>
<comment type="caution">
    <text evidence="4">The sequence shown here is derived from an EMBL/GenBank/DDBJ whole genome shotgun (WGS) entry which is preliminary data.</text>
</comment>
<dbReference type="InterPro" id="IPR055346">
    <property type="entry name" value="Fe-S_cluster_assembly_SufBD"/>
</dbReference>
<name>A0A7W6GG47_9HYPH</name>
<proteinExistence type="inferred from homology"/>
<dbReference type="InterPro" id="IPR037284">
    <property type="entry name" value="SUF_FeS_clus_asmbl_SufBD_sf"/>
</dbReference>
<reference evidence="4 5" key="1">
    <citation type="submission" date="2020-08" db="EMBL/GenBank/DDBJ databases">
        <title>Genomic Encyclopedia of Type Strains, Phase IV (KMG-IV): sequencing the most valuable type-strain genomes for metagenomic binning, comparative biology and taxonomic classification.</title>
        <authorList>
            <person name="Goeker M."/>
        </authorList>
    </citation>
    <scope>NUCLEOTIDE SEQUENCE [LARGE SCALE GENOMIC DNA]</scope>
    <source>
        <strain evidence="4 5">DSM 25481</strain>
    </source>
</reference>
<keyword evidence="5" id="KW-1185">Reference proteome</keyword>
<protein>
    <submittedName>
        <fullName evidence="4">Fe-S cluster assembly protein SufD</fullName>
    </submittedName>
</protein>
<feature type="domain" description="SUF system FeS cluster assembly SufBD core" evidence="2">
    <location>
        <begin position="180"/>
        <end position="409"/>
    </location>
</feature>
<accession>A0A7W6GG47</accession>
<organism evidence="4 5">
    <name type="scientific">Hansschlegelia beijingensis</name>
    <dbReference type="NCBI Taxonomy" id="1133344"/>
    <lineage>
        <taxon>Bacteria</taxon>
        <taxon>Pseudomonadati</taxon>
        <taxon>Pseudomonadota</taxon>
        <taxon>Alphaproteobacteria</taxon>
        <taxon>Hyphomicrobiales</taxon>
        <taxon>Methylopilaceae</taxon>
        <taxon>Hansschlegelia</taxon>
    </lineage>
</organism>
<evidence type="ECO:0000259" key="2">
    <source>
        <dbReference type="Pfam" id="PF01458"/>
    </source>
</evidence>
<sequence length="438" mass="46130">MNAEVRPIRTAAESGLIEAFEAARAALPGGETAARLREDAFRAFAAKGLPNRRVEEWKYTDLRAIMREARPLVVTLSEADVAASRDLLPFGDVDAVRIVFVNGRLAPSLSQLNDAPEGIRIVLLADALAADAQHALLLEGAPADNAAIALNTAFASDGLMISVDEGVSVVKPIHVANVQTGGAHAAYGRVLVSVGKGASLTLVESHSGDPAGHQTNTLIGLDLADDAKATHLKLQDEGLGTLHLATFAARLAARSALTSVSLSSGAAAARQQVFLAFKGEKATADINGAGFAGGRRHLDSTLVIHHEAPGCASRELFKTALDGEARSVFQGKIVVQPVAQKTDGKMMAKALLLSNDAEADAKPELEIFADDVVCGHGATVGAIDDELLFYLMSRGLPKAEAEALLVQAFVGEVLESVEHDQLRDALSARAERWLRERD</sequence>
<dbReference type="InterPro" id="IPR045595">
    <property type="entry name" value="SufBD_N"/>
</dbReference>
<dbReference type="Proteomes" id="UP000528964">
    <property type="component" value="Unassembled WGS sequence"/>
</dbReference>
<dbReference type="EMBL" id="JACIDR010000001">
    <property type="protein sequence ID" value="MBB3972334.1"/>
    <property type="molecule type" value="Genomic_DNA"/>
</dbReference>
<evidence type="ECO:0000313" key="4">
    <source>
        <dbReference type="EMBL" id="MBB3972334.1"/>
    </source>
</evidence>
<feature type="domain" description="SUF system FeS cluster assembly SufBD N-terminal" evidence="3">
    <location>
        <begin position="17"/>
        <end position="175"/>
    </location>
</feature>
<dbReference type="InterPro" id="IPR000825">
    <property type="entry name" value="SUF_FeS_clus_asmbl_SufBD_core"/>
</dbReference>
<dbReference type="Pfam" id="PF01458">
    <property type="entry name" value="SUFBD_core"/>
    <property type="match status" value="1"/>
</dbReference>
<dbReference type="InterPro" id="IPR011542">
    <property type="entry name" value="SUF_FeS_clus_asmbl_SufD"/>
</dbReference>
<dbReference type="RefSeq" id="WP_183394120.1">
    <property type="nucleotide sequence ID" value="NZ_JACIDR010000001.1"/>
</dbReference>
<dbReference type="PANTHER" id="PTHR43575">
    <property type="entry name" value="PROTEIN ABCI7, CHLOROPLASTIC"/>
    <property type="match status" value="1"/>
</dbReference>
<dbReference type="Pfam" id="PF19295">
    <property type="entry name" value="SufBD_N"/>
    <property type="match status" value="1"/>
</dbReference>
<comment type="similarity">
    <text evidence="1">Belongs to the iron-sulfur cluster assembly SufBD family.</text>
</comment>
<dbReference type="GO" id="GO:0016226">
    <property type="term" value="P:iron-sulfur cluster assembly"/>
    <property type="evidence" value="ECO:0007669"/>
    <property type="project" value="InterPro"/>
</dbReference>
<evidence type="ECO:0000256" key="1">
    <source>
        <dbReference type="ARBA" id="ARBA00043967"/>
    </source>
</evidence>
<dbReference type="PANTHER" id="PTHR43575:SF1">
    <property type="entry name" value="PROTEIN ABCI7, CHLOROPLASTIC"/>
    <property type="match status" value="1"/>
</dbReference>
<dbReference type="NCBIfam" id="TIGR01981">
    <property type="entry name" value="sufD"/>
    <property type="match status" value="1"/>
</dbReference>
<evidence type="ECO:0000313" key="5">
    <source>
        <dbReference type="Proteomes" id="UP000528964"/>
    </source>
</evidence>
<evidence type="ECO:0000259" key="3">
    <source>
        <dbReference type="Pfam" id="PF19295"/>
    </source>
</evidence>
<dbReference type="SUPFAM" id="SSF101960">
    <property type="entry name" value="Stabilizer of iron transporter SufD"/>
    <property type="match status" value="1"/>
</dbReference>
<gene>
    <name evidence="4" type="ORF">GGR24_000967</name>
</gene>